<dbReference type="AlphaFoldDB" id="A0ABD0LX46"/>
<name>A0ABD0LX46_9CAEN</name>
<feature type="region of interest" description="Disordered" evidence="1">
    <location>
        <begin position="1"/>
        <end position="44"/>
    </location>
</feature>
<reference evidence="2 3" key="1">
    <citation type="journal article" date="2023" name="Sci. Data">
        <title>Genome assembly of the Korean intertidal mud-creeper Batillaria attramentaria.</title>
        <authorList>
            <person name="Patra A.K."/>
            <person name="Ho P.T."/>
            <person name="Jun S."/>
            <person name="Lee S.J."/>
            <person name="Kim Y."/>
            <person name="Won Y.J."/>
        </authorList>
    </citation>
    <scope>NUCLEOTIDE SEQUENCE [LARGE SCALE GENOMIC DNA]</scope>
    <source>
        <strain evidence="2">Wonlab-2016</strain>
    </source>
</reference>
<comment type="caution">
    <text evidence="2">The sequence shown here is derived from an EMBL/GenBank/DDBJ whole genome shotgun (WGS) entry which is preliminary data.</text>
</comment>
<evidence type="ECO:0000313" key="3">
    <source>
        <dbReference type="Proteomes" id="UP001519460"/>
    </source>
</evidence>
<sequence length="72" mass="8263">LSVIQEAKTESSGTESVKEKQPRRIGNSHPYRRNSRKEEESDFDIATRPSYHQVAPFCRRRDLSIVNNCGSL</sequence>
<evidence type="ECO:0000256" key="1">
    <source>
        <dbReference type="SAM" id="MobiDB-lite"/>
    </source>
</evidence>
<feature type="non-terminal residue" evidence="2">
    <location>
        <position position="1"/>
    </location>
</feature>
<dbReference type="EMBL" id="JACVVK020000017">
    <property type="protein sequence ID" value="KAK7503993.1"/>
    <property type="molecule type" value="Genomic_DNA"/>
</dbReference>
<gene>
    <name evidence="2" type="ORF">BaRGS_00004725</name>
</gene>
<accession>A0ABD0LX46</accession>
<evidence type="ECO:0000313" key="2">
    <source>
        <dbReference type="EMBL" id="KAK7503993.1"/>
    </source>
</evidence>
<keyword evidence="3" id="KW-1185">Reference proteome</keyword>
<proteinExistence type="predicted"/>
<dbReference type="Proteomes" id="UP001519460">
    <property type="component" value="Unassembled WGS sequence"/>
</dbReference>
<organism evidence="2 3">
    <name type="scientific">Batillaria attramentaria</name>
    <dbReference type="NCBI Taxonomy" id="370345"/>
    <lineage>
        <taxon>Eukaryota</taxon>
        <taxon>Metazoa</taxon>
        <taxon>Spiralia</taxon>
        <taxon>Lophotrochozoa</taxon>
        <taxon>Mollusca</taxon>
        <taxon>Gastropoda</taxon>
        <taxon>Caenogastropoda</taxon>
        <taxon>Sorbeoconcha</taxon>
        <taxon>Cerithioidea</taxon>
        <taxon>Batillariidae</taxon>
        <taxon>Batillaria</taxon>
    </lineage>
</organism>
<protein>
    <submittedName>
        <fullName evidence="2">Uncharacterized protein</fullName>
    </submittedName>
</protein>